<evidence type="ECO:0000256" key="1">
    <source>
        <dbReference type="ARBA" id="ARBA00023175"/>
    </source>
</evidence>
<accession>A0A371EU28</accession>
<dbReference type="STRING" id="157652.A0A371EU28"/>
<keyword evidence="1" id="KW-0505">Motor protein</keyword>
<dbReference type="EMBL" id="QJKJ01012091">
    <property type="protein sequence ID" value="RDX69486.1"/>
    <property type="molecule type" value="Genomic_DNA"/>
</dbReference>
<feature type="domain" description="Kinesin motor" evidence="3">
    <location>
        <begin position="1"/>
        <end position="79"/>
    </location>
</feature>
<name>A0A371EU28_MUCPR</name>
<keyword evidence="5" id="KW-1185">Reference proteome</keyword>
<dbReference type="Proteomes" id="UP000257109">
    <property type="component" value="Unassembled WGS sequence"/>
</dbReference>
<comment type="caution">
    <text evidence="4">The sequence shown here is derived from an EMBL/GenBank/DDBJ whole genome shotgun (WGS) entry which is preliminary data.</text>
</comment>
<dbReference type="GO" id="GO:0008017">
    <property type="term" value="F:microtubule binding"/>
    <property type="evidence" value="ECO:0007669"/>
    <property type="project" value="InterPro"/>
</dbReference>
<dbReference type="PROSITE" id="PS50067">
    <property type="entry name" value="KINESIN_MOTOR_2"/>
    <property type="match status" value="1"/>
</dbReference>
<dbReference type="GO" id="GO:0007018">
    <property type="term" value="P:microtubule-based movement"/>
    <property type="evidence" value="ECO:0007669"/>
    <property type="project" value="InterPro"/>
</dbReference>
<protein>
    <submittedName>
        <fullName evidence="4">Kinesin-like protein KIN-8A</fullName>
    </submittedName>
</protein>
<evidence type="ECO:0000259" key="3">
    <source>
        <dbReference type="PROSITE" id="PS50067"/>
    </source>
</evidence>
<reference evidence="4" key="1">
    <citation type="submission" date="2018-05" db="EMBL/GenBank/DDBJ databases">
        <title>Draft genome of Mucuna pruriens seed.</title>
        <authorList>
            <person name="Nnadi N.E."/>
            <person name="Vos R."/>
            <person name="Hasami M.H."/>
            <person name="Devisetty U.K."/>
            <person name="Aguiy J.C."/>
        </authorList>
    </citation>
    <scope>NUCLEOTIDE SEQUENCE [LARGE SCALE GENOMIC DNA]</scope>
    <source>
        <strain evidence="4">JCA_2017</strain>
    </source>
</reference>
<evidence type="ECO:0000313" key="5">
    <source>
        <dbReference type="Proteomes" id="UP000257109"/>
    </source>
</evidence>
<gene>
    <name evidence="4" type="primary">KIN8A</name>
    <name evidence="4" type="ORF">CR513_51396</name>
</gene>
<dbReference type="GO" id="GO:0005524">
    <property type="term" value="F:ATP binding"/>
    <property type="evidence" value="ECO:0007669"/>
    <property type="project" value="InterPro"/>
</dbReference>
<comment type="similarity">
    <text evidence="2">Belongs to the TRAFAC class myosin-kinesin ATPase superfamily. Kinesin family.</text>
</comment>
<dbReference type="OrthoDB" id="3176171at2759"/>
<evidence type="ECO:0000313" key="4">
    <source>
        <dbReference type="EMBL" id="RDX69486.1"/>
    </source>
</evidence>
<comment type="caution">
    <text evidence="2">Lacks conserved residue(s) required for the propagation of feature annotation.</text>
</comment>
<dbReference type="AlphaFoldDB" id="A0A371EU28"/>
<sequence length="79" mass="9097">MFSTTWSHIGDNANNEGNTLTRSLSRNISTWPHLTIFLVKSNRGLDGSHVVNFSYLEVYNETMRDLFSLGRLLVHRKDD</sequence>
<dbReference type="GO" id="GO:0003777">
    <property type="term" value="F:microtubule motor activity"/>
    <property type="evidence" value="ECO:0007669"/>
    <property type="project" value="InterPro"/>
</dbReference>
<proteinExistence type="inferred from homology"/>
<organism evidence="4 5">
    <name type="scientific">Mucuna pruriens</name>
    <name type="common">Velvet bean</name>
    <name type="synonym">Dolichos pruriens</name>
    <dbReference type="NCBI Taxonomy" id="157652"/>
    <lineage>
        <taxon>Eukaryota</taxon>
        <taxon>Viridiplantae</taxon>
        <taxon>Streptophyta</taxon>
        <taxon>Embryophyta</taxon>
        <taxon>Tracheophyta</taxon>
        <taxon>Spermatophyta</taxon>
        <taxon>Magnoliopsida</taxon>
        <taxon>eudicotyledons</taxon>
        <taxon>Gunneridae</taxon>
        <taxon>Pentapetalae</taxon>
        <taxon>rosids</taxon>
        <taxon>fabids</taxon>
        <taxon>Fabales</taxon>
        <taxon>Fabaceae</taxon>
        <taxon>Papilionoideae</taxon>
        <taxon>50 kb inversion clade</taxon>
        <taxon>NPAAA clade</taxon>
        <taxon>indigoferoid/millettioid clade</taxon>
        <taxon>Phaseoleae</taxon>
        <taxon>Mucuna</taxon>
    </lineage>
</organism>
<dbReference type="InterPro" id="IPR001752">
    <property type="entry name" value="Kinesin_motor_dom"/>
</dbReference>
<feature type="non-terminal residue" evidence="4">
    <location>
        <position position="1"/>
    </location>
</feature>
<evidence type="ECO:0000256" key="2">
    <source>
        <dbReference type="PROSITE-ProRule" id="PRU00283"/>
    </source>
</evidence>